<evidence type="ECO:0000313" key="3">
    <source>
        <dbReference type="EMBL" id="KAG8194168.1"/>
    </source>
</evidence>
<evidence type="ECO:0000313" key="4">
    <source>
        <dbReference type="Proteomes" id="UP000827092"/>
    </source>
</evidence>
<accession>A0AAV6VDN4</accession>
<keyword evidence="4" id="KW-1185">Reference proteome</keyword>
<sequence length="277" mass="31721">MAKKYPQFKKELTYEEVLRKFSNLRKYYNKETKKQLMFDPSERKRPKWEHSEKLSFLDEYLFMESNFNLDEPTGISFDETIQDRTDVLSSSTQTLNRTKSKPTETDAGSAIAKAAAALEEIASTMTDNLLRNGENGVPSSSFKQKKRIHVETEHHIMAKAAEALERIANAPRKTPEELFFSDVVFDQCALPNVYCALPPAEKICDIRRMSVVFHQCESTSAVAAQILREMSSSIRHTCARFLRYLKNCAFLLGNSTSTNYGIFFVHFNHIPIHKATD</sequence>
<protein>
    <recommendedName>
        <fullName evidence="2">MADF domain-containing protein</fullName>
    </recommendedName>
</protein>
<organism evidence="3 4">
    <name type="scientific">Oedothorax gibbosus</name>
    <dbReference type="NCBI Taxonomy" id="931172"/>
    <lineage>
        <taxon>Eukaryota</taxon>
        <taxon>Metazoa</taxon>
        <taxon>Ecdysozoa</taxon>
        <taxon>Arthropoda</taxon>
        <taxon>Chelicerata</taxon>
        <taxon>Arachnida</taxon>
        <taxon>Araneae</taxon>
        <taxon>Araneomorphae</taxon>
        <taxon>Entelegynae</taxon>
        <taxon>Araneoidea</taxon>
        <taxon>Linyphiidae</taxon>
        <taxon>Erigoninae</taxon>
        <taxon>Oedothorax</taxon>
    </lineage>
</organism>
<evidence type="ECO:0000256" key="1">
    <source>
        <dbReference type="SAM" id="MobiDB-lite"/>
    </source>
</evidence>
<dbReference type="Proteomes" id="UP000827092">
    <property type="component" value="Unassembled WGS sequence"/>
</dbReference>
<name>A0AAV6VDN4_9ARAC</name>
<dbReference type="InterPro" id="IPR006578">
    <property type="entry name" value="MADF-dom"/>
</dbReference>
<dbReference type="AlphaFoldDB" id="A0AAV6VDN4"/>
<dbReference type="EMBL" id="JAFNEN010000107">
    <property type="protein sequence ID" value="KAG8194168.1"/>
    <property type="molecule type" value="Genomic_DNA"/>
</dbReference>
<dbReference type="Pfam" id="PF10545">
    <property type="entry name" value="MADF_DNA_bdg"/>
    <property type="match status" value="1"/>
</dbReference>
<comment type="caution">
    <text evidence="3">The sequence shown here is derived from an EMBL/GenBank/DDBJ whole genome shotgun (WGS) entry which is preliminary data.</text>
</comment>
<feature type="region of interest" description="Disordered" evidence="1">
    <location>
        <begin position="88"/>
        <end position="107"/>
    </location>
</feature>
<proteinExistence type="predicted"/>
<reference evidence="3 4" key="1">
    <citation type="journal article" date="2022" name="Nat. Ecol. Evol.">
        <title>A masculinizing supergene underlies an exaggerated male reproductive morph in a spider.</title>
        <authorList>
            <person name="Hendrickx F."/>
            <person name="De Corte Z."/>
            <person name="Sonet G."/>
            <person name="Van Belleghem S.M."/>
            <person name="Kostlbacher S."/>
            <person name="Vangestel C."/>
        </authorList>
    </citation>
    <scope>NUCLEOTIDE SEQUENCE [LARGE SCALE GENOMIC DNA]</scope>
    <source>
        <strain evidence="3">W744_W776</strain>
    </source>
</reference>
<feature type="compositionally biased region" description="Polar residues" evidence="1">
    <location>
        <begin position="88"/>
        <end position="97"/>
    </location>
</feature>
<gene>
    <name evidence="3" type="ORF">JTE90_002373</name>
</gene>
<feature type="domain" description="MADF" evidence="2">
    <location>
        <begin position="8"/>
        <end position="57"/>
    </location>
</feature>
<evidence type="ECO:0000259" key="2">
    <source>
        <dbReference type="Pfam" id="PF10545"/>
    </source>
</evidence>